<evidence type="ECO:0000313" key="2">
    <source>
        <dbReference type="EMBL" id="TWS25537.1"/>
    </source>
</evidence>
<keyword evidence="3" id="KW-1185">Reference proteome</keyword>
<dbReference type="RefSeq" id="WP_114514369.1">
    <property type="nucleotide sequence ID" value="NZ_VIGX01000027.1"/>
</dbReference>
<protein>
    <submittedName>
        <fullName evidence="2">Uncharacterized protein</fullName>
    </submittedName>
</protein>
<dbReference type="EMBL" id="VIGX01000027">
    <property type="protein sequence ID" value="TWS25537.1"/>
    <property type="molecule type" value="Genomic_DNA"/>
</dbReference>
<evidence type="ECO:0000256" key="1">
    <source>
        <dbReference type="SAM" id="Phobius"/>
    </source>
</evidence>
<accession>A0A5C5RR77</accession>
<evidence type="ECO:0000313" key="3">
    <source>
        <dbReference type="Proteomes" id="UP000319375"/>
    </source>
</evidence>
<keyword evidence="1" id="KW-0472">Membrane</keyword>
<reference evidence="2 3" key="1">
    <citation type="submission" date="2019-06" db="EMBL/GenBank/DDBJ databases">
        <title>Tsukamurella conjunctivitidis sp. nov., Tsukamurella assacharolytica sp. nov. and Tsukamurella sputae sp. nov. isolated from patients with conjunctivitis, bacteraemia (lymphoma) and respiratory infection (sputum) in Hong Kong.</title>
        <authorList>
            <person name="Teng J.L.L."/>
            <person name="Lee H.H."/>
            <person name="Fong J.Y.H."/>
            <person name="Fok K.M.N."/>
            <person name="Lau S.K.P."/>
            <person name="Woo P.C.Y."/>
        </authorList>
    </citation>
    <scope>NUCLEOTIDE SEQUENCE [LARGE SCALE GENOMIC DNA]</scope>
    <source>
        <strain evidence="2 3">HKU72</strain>
    </source>
</reference>
<keyword evidence="1" id="KW-1133">Transmembrane helix</keyword>
<name>A0A5C5RR77_9ACTN</name>
<keyword evidence="1" id="KW-0812">Transmembrane</keyword>
<dbReference type="Proteomes" id="UP000319375">
    <property type="component" value="Unassembled WGS sequence"/>
</dbReference>
<sequence>MALFGTLLGETTTVRISKLPRSKKALLSDDIGLYFASKRLPRRVATKLIKQENDPNARGRRRWLGLRRGRPLDRRSIDRAWGVLATDPSMLRVLAKHEPNSDLTKALTRRSSVRPMLVAMVLVIVGMVVIKFLPMPISGLLALGALVTAFVVATRAQRNDIIELDPSSAAQWVPLVRTVAHKKLGPSTGSRG</sequence>
<gene>
    <name evidence="2" type="ORF">FK530_23215</name>
</gene>
<comment type="caution">
    <text evidence="2">The sequence shown here is derived from an EMBL/GenBank/DDBJ whole genome shotgun (WGS) entry which is preliminary data.</text>
</comment>
<proteinExistence type="predicted"/>
<feature type="transmembrane region" description="Helical" evidence="1">
    <location>
        <begin position="115"/>
        <end position="133"/>
    </location>
</feature>
<dbReference type="AlphaFoldDB" id="A0A5C5RR77"/>
<organism evidence="2 3">
    <name type="scientific">Tsukamurella conjunctivitidis</name>
    <dbReference type="NCBI Taxonomy" id="2592068"/>
    <lineage>
        <taxon>Bacteria</taxon>
        <taxon>Bacillati</taxon>
        <taxon>Actinomycetota</taxon>
        <taxon>Actinomycetes</taxon>
        <taxon>Mycobacteriales</taxon>
        <taxon>Tsukamurellaceae</taxon>
        <taxon>Tsukamurella</taxon>
    </lineage>
</organism>